<dbReference type="Pfam" id="PF08242">
    <property type="entry name" value="Methyltransf_12"/>
    <property type="match status" value="1"/>
</dbReference>
<dbReference type="CDD" id="cd19531">
    <property type="entry name" value="LCL_NRPS-like"/>
    <property type="match status" value="1"/>
</dbReference>
<dbReference type="Gene3D" id="3.30.559.30">
    <property type="entry name" value="Nonribosomal peptide synthetase, condensation domain"/>
    <property type="match status" value="1"/>
</dbReference>
<dbReference type="Gene3D" id="3.30.559.10">
    <property type="entry name" value="Chloramphenicol acetyltransferase-like domain"/>
    <property type="match status" value="1"/>
</dbReference>
<dbReference type="GO" id="GO:0003824">
    <property type="term" value="F:catalytic activity"/>
    <property type="evidence" value="ECO:0007669"/>
    <property type="project" value="InterPro"/>
</dbReference>
<dbReference type="InterPro" id="IPR020802">
    <property type="entry name" value="TesA-like"/>
</dbReference>
<keyword evidence="2" id="KW-0596">Phosphopantetheine</keyword>
<dbReference type="SUPFAM" id="SSF56801">
    <property type="entry name" value="Acetyl-CoA synthetase-like"/>
    <property type="match status" value="1"/>
</dbReference>
<protein>
    <submittedName>
        <fullName evidence="5">Chondramide synthase cmdD</fullName>
    </submittedName>
</protein>
<dbReference type="PANTHER" id="PTHR45527:SF1">
    <property type="entry name" value="FATTY ACID SYNTHASE"/>
    <property type="match status" value="1"/>
</dbReference>
<dbReference type="OrthoDB" id="9778383at2"/>
<dbReference type="SUPFAM" id="SSF52777">
    <property type="entry name" value="CoA-dependent acyltransferases"/>
    <property type="match status" value="2"/>
</dbReference>
<evidence type="ECO:0000256" key="1">
    <source>
        <dbReference type="ARBA" id="ARBA00001957"/>
    </source>
</evidence>
<dbReference type="SMART" id="SM00824">
    <property type="entry name" value="PKS_TE"/>
    <property type="match status" value="1"/>
</dbReference>
<dbReference type="PROSITE" id="PS50075">
    <property type="entry name" value="CARRIER"/>
    <property type="match status" value="1"/>
</dbReference>
<dbReference type="CDD" id="cd05930">
    <property type="entry name" value="A_NRPS"/>
    <property type="match status" value="1"/>
</dbReference>
<evidence type="ECO:0000313" key="6">
    <source>
        <dbReference type="Proteomes" id="UP000319817"/>
    </source>
</evidence>
<dbReference type="InterPro" id="IPR001031">
    <property type="entry name" value="Thioesterase"/>
</dbReference>
<dbReference type="InterPro" id="IPR023213">
    <property type="entry name" value="CAT-like_dom_sf"/>
</dbReference>
<dbReference type="InterPro" id="IPR020845">
    <property type="entry name" value="AMP-binding_CS"/>
</dbReference>
<dbReference type="InterPro" id="IPR001242">
    <property type="entry name" value="Condensation_dom"/>
</dbReference>
<feature type="domain" description="Carrier" evidence="4">
    <location>
        <begin position="1403"/>
        <end position="1478"/>
    </location>
</feature>
<dbReference type="InterPro" id="IPR009081">
    <property type="entry name" value="PP-bd_ACP"/>
</dbReference>
<dbReference type="SUPFAM" id="SSF53474">
    <property type="entry name" value="alpha/beta-Hydrolases"/>
    <property type="match status" value="1"/>
</dbReference>
<dbReference type="EMBL" id="CP036526">
    <property type="protein sequence ID" value="QDT13170.1"/>
    <property type="molecule type" value="Genomic_DNA"/>
</dbReference>
<dbReference type="CDD" id="cd02440">
    <property type="entry name" value="AdoMet_MTases"/>
    <property type="match status" value="1"/>
</dbReference>
<reference evidence="5 6" key="1">
    <citation type="submission" date="2019-02" db="EMBL/GenBank/DDBJ databases">
        <title>Deep-cultivation of Planctomycetes and their phenomic and genomic characterization uncovers novel biology.</title>
        <authorList>
            <person name="Wiegand S."/>
            <person name="Jogler M."/>
            <person name="Boedeker C."/>
            <person name="Pinto D."/>
            <person name="Vollmers J."/>
            <person name="Rivas-Marin E."/>
            <person name="Kohn T."/>
            <person name="Peeters S.H."/>
            <person name="Heuer A."/>
            <person name="Rast P."/>
            <person name="Oberbeckmann S."/>
            <person name="Bunk B."/>
            <person name="Jeske O."/>
            <person name="Meyerdierks A."/>
            <person name="Storesund J.E."/>
            <person name="Kallscheuer N."/>
            <person name="Luecker S."/>
            <person name="Lage O.M."/>
            <person name="Pohl T."/>
            <person name="Merkel B.J."/>
            <person name="Hornburger P."/>
            <person name="Mueller R.-W."/>
            <person name="Bruemmer F."/>
            <person name="Labrenz M."/>
            <person name="Spormann A.M."/>
            <person name="Op den Camp H."/>
            <person name="Overmann J."/>
            <person name="Amann R."/>
            <person name="Jetten M.S.M."/>
            <person name="Mascher T."/>
            <person name="Medema M.H."/>
            <person name="Devos D.P."/>
            <person name="Kaster A.-K."/>
            <person name="Ovreas L."/>
            <person name="Rohde M."/>
            <person name="Galperin M.Y."/>
            <person name="Jogler C."/>
        </authorList>
    </citation>
    <scope>NUCLEOTIDE SEQUENCE [LARGE SCALE GENOMIC DNA]</scope>
    <source>
        <strain evidence="5 6">K23_9</strain>
    </source>
</reference>
<dbReference type="InterPro" id="IPR042099">
    <property type="entry name" value="ANL_N_sf"/>
</dbReference>
<dbReference type="FunFam" id="1.10.1200.10:FF:000016">
    <property type="entry name" value="Non-ribosomal peptide synthase"/>
    <property type="match status" value="1"/>
</dbReference>
<dbReference type="SUPFAM" id="SSF53335">
    <property type="entry name" value="S-adenosyl-L-methionine-dependent methyltransferases"/>
    <property type="match status" value="1"/>
</dbReference>
<accession>A0A517P1C1</accession>
<dbReference type="PANTHER" id="PTHR45527">
    <property type="entry name" value="NONRIBOSOMAL PEPTIDE SYNTHETASE"/>
    <property type="match status" value="1"/>
</dbReference>
<dbReference type="GO" id="GO:0005737">
    <property type="term" value="C:cytoplasm"/>
    <property type="evidence" value="ECO:0007669"/>
    <property type="project" value="TreeGrafter"/>
</dbReference>
<dbReference type="FunFam" id="2.30.38.10:FF:000001">
    <property type="entry name" value="Non-ribosomal peptide synthetase PvdI"/>
    <property type="match status" value="1"/>
</dbReference>
<dbReference type="Pfam" id="PF00975">
    <property type="entry name" value="Thioesterase"/>
    <property type="match status" value="1"/>
</dbReference>
<dbReference type="GO" id="GO:0072330">
    <property type="term" value="P:monocarboxylic acid biosynthetic process"/>
    <property type="evidence" value="ECO:0007669"/>
    <property type="project" value="UniProtKB-ARBA"/>
</dbReference>
<evidence type="ECO:0000256" key="2">
    <source>
        <dbReference type="ARBA" id="ARBA00022450"/>
    </source>
</evidence>
<evidence type="ECO:0000259" key="4">
    <source>
        <dbReference type="PROSITE" id="PS50075"/>
    </source>
</evidence>
<dbReference type="Gene3D" id="3.40.50.150">
    <property type="entry name" value="Vaccinia Virus protein VP39"/>
    <property type="match status" value="1"/>
</dbReference>
<dbReference type="PROSITE" id="PS00455">
    <property type="entry name" value="AMP_BINDING"/>
    <property type="match status" value="1"/>
</dbReference>
<dbReference type="NCBIfam" id="TIGR01733">
    <property type="entry name" value="AA-adenyl-dom"/>
    <property type="match status" value="1"/>
</dbReference>
<dbReference type="InterPro" id="IPR006162">
    <property type="entry name" value="Ppantetheine_attach_site"/>
</dbReference>
<dbReference type="GO" id="GO:0009403">
    <property type="term" value="P:toxin biosynthetic process"/>
    <property type="evidence" value="ECO:0007669"/>
    <property type="project" value="UniProtKB-ARBA"/>
</dbReference>
<organism evidence="5 6">
    <name type="scientific">Stieleria marina</name>
    <dbReference type="NCBI Taxonomy" id="1930275"/>
    <lineage>
        <taxon>Bacteria</taxon>
        <taxon>Pseudomonadati</taxon>
        <taxon>Planctomycetota</taxon>
        <taxon>Planctomycetia</taxon>
        <taxon>Pirellulales</taxon>
        <taxon>Pirellulaceae</taxon>
        <taxon>Stieleria</taxon>
    </lineage>
</organism>
<dbReference type="GO" id="GO:0031177">
    <property type="term" value="F:phosphopantetheine binding"/>
    <property type="evidence" value="ECO:0007669"/>
    <property type="project" value="TreeGrafter"/>
</dbReference>
<gene>
    <name evidence="5" type="primary">cmdD</name>
    <name evidence="5" type="ORF">K239x_51870</name>
</gene>
<dbReference type="Proteomes" id="UP000319817">
    <property type="component" value="Chromosome"/>
</dbReference>
<dbReference type="Gene3D" id="1.10.1200.10">
    <property type="entry name" value="ACP-like"/>
    <property type="match status" value="1"/>
</dbReference>
<keyword evidence="6" id="KW-1185">Reference proteome</keyword>
<sequence length="1744" mass="191487">MSDLEARLSGLSPAKRALLEKLLLEKSGGGAGTTIPRQDPGSVTSLSHAEKRLWFVDQLERDDPFYNMPLAAKLSGPLDRAAFEEAISRVVCRHQTLRTTYHLVDGQPQRVVHDRVEIVPLWIDFRYTAESHDQLDDRLRAASRQTFDLETGPLLRVVVYQVGAQEHILLLVMHHIVSDGWSMIVMLRELTAAYDAACRKETPALTPLPIQYADFAHWQSDRLTDSALDKQLAFWRNQLSDATDVLDLPTDRPRPAVQDFVGKTVPLEFTAELTTAINDLARKRNTTPFVVLLAAEALLLGRYSRQDDLVLGTASAGRSQAETESLIGFFVNTLALRVNLDSTLTFEQLVDQVHATVIAAHENEDVPFERLVNQLASGRDRSYSPIFQAAMVLQNLPRDFSSGESIAVQPIAVDNGTAKYDLTFFLWQEESRLTGHVEYRTMLFEQSTIERLIDSYQTLLSAAVGEPDTAIQTLPMISTCERKRLVDEIGTTTHAGTTANQPPTLLHQLFQRHVDEQPDLVAVVHNEERITYRQLDTRANQIAAALMQRNVISESAVVIALPRSIDLIVSFLAVLKAGGAFVPVDPSYPPQRIASICDETDAVIKIDAPTFSELLQKSKALVFDPPTIAPSDLAYMIFTSGSSGAAKGVQIEHASIVNFVLAQIDRMGVVPGDRVGFSFSPAFDGALSEIFLALGSGATCVVNDAAVMSDPSQLTAHFNRHAISVAKFAPAQLAMLNENQFDLLKVVASAGDKLTGELASRWAVGERRFFNGYGPTEVAVGCSMMEVERGETMRPPIGRPMNNMRIYVLDGEQQLVPVGAKGEIYVGGPGVARGYLKRPELTQESFLSDPFSQVPGGRMYRTGDLGRWRHDGMLEFIGRVDDQISLRGFRIEPGEIAAVLETCDDVQQAVVVQRNDGDQNQLVAYVVPAKEDAGVDSALESQHVSGWSDLFQQAHRAAPVVLNPDFNISGWTSTYTNKPIPEIEMRSWAESAVSRIKSLRPKNVLEIGCGTGLLLLQIAEECKSYVGTDLLQSSLDNIEHALRKRPEVAKKVALHRQLADRFDAVAGQTFDTIVLNSVVQYFPSADYFLRVLQGALDHLAPGGSIFLGDIRNYCLQQQLATSIELFNAPNDLPVDRLKNQIQTRIEHEEELLLAPSLFHQLANSLPKLTGVRVLLKNTDAVNELANYRYDVILTTEAVPADEEVASVGRNAVELDTGCSPDDLANQIRIAGQAGVVVRGILNPRVAADCLATELLNRDQTIQSAGELRKRSAGHANSVDPNEYYRAVAGTNDHVDCCWNNDHAERYDVLASVGTVGHRQIASEVRDLAKIDIASQANQPLGGRIHRELTQKLRDELREQLPAFMVPAAFVVMDELPRTINGKIDKKALPAPVGRPAWAGNFVGPRNETEQAVAEIWEDLLDVRPIGVKDDFFELGGHSMLAVRMIAEIDKSLGRQLPLGALFQDSTVAHLADLIDQGDSASKTGTLVALRKADSGTPLFCIHPAGGTVFCYLELAKALNVARPVYGLQAQGIDGIHPPHDTLLEMATFYCEAIREQCGDGPVHIAGWSLGGNIAYEVARQLKLAGSQVEVVALLDSGLLSPDTELSEEDFLPLLGALFPGAMNVPLEELRQKDPADQLQFFVERAATAGIVPTKEFDRAGNVLGVFQSNVKAVHQYEASKYDGDVHLFRPNEQSKTGDLFDDPVLGWQQFVRQVHTINVPGDHAHMLQSPAVESLAAELDRVMR</sequence>
<dbReference type="PROSITE" id="PS00012">
    <property type="entry name" value="PHOSPHOPANTETHEINE"/>
    <property type="match status" value="1"/>
</dbReference>
<dbReference type="InterPro" id="IPR000873">
    <property type="entry name" value="AMP-dep_synth/lig_dom"/>
</dbReference>
<dbReference type="Pfam" id="PF00668">
    <property type="entry name" value="Condensation"/>
    <property type="match status" value="1"/>
</dbReference>
<dbReference type="InterPro" id="IPR013217">
    <property type="entry name" value="Methyltransf_12"/>
</dbReference>
<dbReference type="RefSeq" id="WP_145420952.1">
    <property type="nucleotide sequence ID" value="NZ_CP036526.1"/>
</dbReference>
<name>A0A517P1C1_9BACT</name>
<dbReference type="Gene3D" id="3.30.300.30">
    <property type="match status" value="2"/>
</dbReference>
<dbReference type="InterPro" id="IPR010071">
    <property type="entry name" value="AA_adenyl_dom"/>
</dbReference>
<dbReference type="GO" id="GO:0043041">
    <property type="term" value="P:amino acid activation for nonribosomal peptide biosynthetic process"/>
    <property type="evidence" value="ECO:0007669"/>
    <property type="project" value="TreeGrafter"/>
</dbReference>
<dbReference type="Pfam" id="PF00501">
    <property type="entry name" value="AMP-binding"/>
    <property type="match status" value="1"/>
</dbReference>
<keyword evidence="3" id="KW-0597">Phosphoprotein</keyword>
<evidence type="ECO:0000256" key="3">
    <source>
        <dbReference type="ARBA" id="ARBA00022553"/>
    </source>
</evidence>
<dbReference type="InterPro" id="IPR029058">
    <property type="entry name" value="AB_hydrolase_fold"/>
</dbReference>
<dbReference type="InterPro" id="IPR045851">
    <property type="entry name" value="AMP-bd_C_sf"/>
</dbReference>
<proteinExistence type="predicted"/>
<dbReference type="FunFam" id="3.40.50.12780:FF:000012">
    <property type="entry name" value="Non-ribosomal peptide synthetase"/>
    <property type="match status" value="1"/>
</dbReference>
<dbReference type="InterPro" id="IPR036736">
    <property type="entry name" value="ACP-like_sf"/>
</dbReference>
<dbReference type="Pfam" id="PF00550">
    <property type="entry name" value="PP-binding"/>
    <property type="match status" value="1"/>
</dbReference>
<comment type="cofactor">
    <cofactor evidence="1">
        <name>pantetheine 4'-phosphate</name>
        <dbReference type="ChEBI" id="CHEBI:47942"/>
    </cofactor>
</comment>
<dbReference type="SUPFAM" id="SSF47336">
    <property type="entry name" value="ACP-like"/>
    <property type="match status" value="1"/>
</dbReference>
<dbReference type="InterPro" id="IPR029063">
    <property type="entry name" value="SAM-dependent_MTases_sf"/>
</dbReference>
<evidence type="ECO:0000313" key="5">
    <source>
        <dbReference type="EMBL" id="QDT13170.1"/>
    </source>
</evidence>
<dbReference type="Gene3D" id="3.40.50.12780">
    <property type="entry name" value="N-terminal domain of ligase-like"/>
    <property type="match status" value="1"/>
</dbReference>
<dbReference type="Gene3D" id="3.40.50.1820">
    <property type="entry name" value="alpha/beta hydrolase"/>
    <property type="match status" value="1"/>
</dbReference>